<keyword evidence="13" id="KW-0576">Peroxisome</keyword>
<keyword evidence="9" id="KW-0862">Zinc</keyword>
<evidence type="ECO:0000313" key="17">
    <source>
        <dbReference type="Proteomes" id="UP000594454"/>
    </source>
</evidence>
<dbReference type="Pfam" id="PF04757">
    <property type="entry name" value="Pex2_Pex12"/>
    <property type="match status" value="1"/>
</dbReference>
<evidence type="ECO:0000256" key="6">
    <source>
        <dbReference type="ARBA" id="ARBA00022692"/>
    </source>
</evidence>
<dbReference type="OMA" id="VYCWKCI"/>
<evidence type="ECO:0000256" key="1">
    <source>
        <dbReference type="ARBA" id="ARBA00004585"/>
    </source>
</evidence>
<organism evidence="16 17">
    <name type="scientific">Hermetia illucens</name>
    <name type="common">Black soldier fly</name>
    <dbReference type="NCBI Taxonomy" id="343691"/>
    <lineage>
        <taxon>Eukaryota</taxon>
        <taxon>Metazoa</taxon>
        <taxon>Ecdysozoa</taxon>
        <taxon>Arthropoda</taxon>
        <taxon>Hexapoda</taxon>
        <taxon>Insecta</taxon>
        <taxon>Pterygota</taxon>
        <taxon>Neoptera</taxon>
        <taxon>Endopterygota</taxon>
        <taxon>Diptera</taxon>
        <taxon>Brachycera</taxon>
        <taxon>Stratiomyomorpha</taxon>
        <taxon>Stratiomyidae</taxon>
        <taxon>Hermetiinae</taxon>
        <taxon>Hermetia</taxon>
    </lineage>
</organism>
<evidence type="ECO:0000256" key="3">
    <source>
        <dbReference type="ARBA" id="ARBA00008704"/>
    </source>
</evidence>
<comment type="similarity">
    <text evidence="3">Belongs to the pex2/pex10/pex12 family.</text>
</comment>
<evidence type="ECO:0000256" key="12">
    <source>
        <dbReference type="ARBA" id="ARBA00023136"/>
    </source>
</evidence>
<dbReference type="SUPFAM" id="SSF57850">
    <property type="entry name" value="RING/U-box"/>
    <property type="match status" value="1"/>
</dbReference>
<dbReference type="GO" id="GO:1990429">
    <property type="term" value="C:peroxisomal importomer complex"/>
    <property type="evidence" value="ECO:0007669"/>
    <property type="project" value="TreeGrafter"/>
</dbReference>
<dbReference type="EMBL" id="LR899009">
    <property type="protein sequence ID" value="CAD7077591.1"/>
    <property type="molecule type" value="Genomic_DNA"/>
</dbReference>
<dbReference type="InterPro" id="IPR017375">
    <property type="entry name" value="PEX12"/>
</dbReference>
<comment type="pathway">
    <text evidence="2">Protein modification; protein ubiquitination.</text>
</comment>
<dbReference type="PANTHER" id="PTHR12888:SF0">
    <property type="entry name" value="PEROXISOME ASSEMBLY PROTEIN 12"/>
    <property type="match status" value="1"/>
</dbReference>
<feature type="domain" description="Pex N-terminal" evidence="15">
    <location>
        <begin position="24"/>
        <end position="206"/>
    </location>
</feature>
<evidence type="ECO:0000256" key="7">
    <source>
        <dbReference type="ARBA" id="ARBA00022723"/>
    </source>
</evidence>
<keyword evidence="11" id="KW-1133">Transmembrane helix</keyword>
<keyword evidence="8" id="KW-0863">Zinc-finger</keyword>
<dbReference type="PIRSF" id="PIRSF038074">
    <property type="entry name" value="Peroxisome_assembly_p12"/>
    <property type="match status" value="1"/>
</dbReference>
<evidence type="ECO:0000256" key="13">
    <source>
        <dbReference type="ARBA" id="ARBA00023140"/>
    </source>
</evidence>
<dbReference type="PANTHER" id="PTHR12888">
    <property type="entry name" value="PEROXISOME ASSEMBLY PROTEIN 12 PEROXIN-12"/>
    <property type="match status" value="1"/>
</dbReference>
<dbReference type="InterPro" id="IPR013083">
    <property type="entry name" value="Znf_RING/FYVE/PHD"/>
</dbReference>
<sequence length="286" mass="32566">MANSANFAQILQPKPSIFEIVAAESLDKTLFPALNKIFEFIDVLSRGRISYFTQSIDEICLAANGLLQYIYFYGHDTSFGETFYGLQRIHRNKGDCLKVSKALSFLSSICVPYMEVKIKKLELLSQNPVLKVYNIISIVYKCAKTVQIFSYIIKVIDSHSPILSLLNMSLTYSDPKDEDKKLSATLLKAVEVLAFFLQFIELWYSSSNKQKITDIPKPKVCRKIIETKMIGMCPICLQKVSLPTSSSVSGFVYCWKCIANHLQHQKRCPVTNYPMDFGDLIRIYDT</sequence>
<evidence type="ECO:0000256" key="9">
    <source>
        <dbReference type="ARBA" id="ARBA00022833"/>
    </source>
</evidence>
<keyword evidence="5" id="KW-0813">Transport</keyword>
<dbReference type="CDD" id="cd16451">
    <property type="entry name" value="mRING_PEX12"/>
    <property type="match status" value="1"/>
</dbReference>
<dbReference type="Proteomes" id="UP000594454">
    <property type="component" value="Chromosome 1"/>
</dbReference>
<evidence type="ECO:0000256" key="14">
    <source>
        <dbReference type="ARBA" id="ARBA00029692"/>
    </source>
</evidence>
<dbReference type="GO" id="GO:0006513">
    <property type="term" value="P:protein monoubiquitination"/>
    <property type="evidence" value="ECO:0007669"/>
    <property type="project" value="TreeGrafter"/>
</dbReference>
<dbReference type="InParanoid" id="A0A7R8YPP0"/>
<comment type="subcellular location">
    <subcellularLocation>
        <location evidence="1">Peroxisome membrane</location>
        <topology evidence="1">Multi-pass membrane protein</topology>
    </subcellularLocation>
</comment>
<dbReference type="GO" id="GO:0005778">
    <property type="term" value="C:peroxisomal membrane"/>
    <property type="evidence" value="ECO:0007669"/>
    <property type="project" value="UniProtKB-SubCell"/>
</dbReference>
<evidence type="ECO:0000259" key="15">
    <source>
        <dbReference type="Pfam" id="PF04757"/>
    </source>
</evidence>
<keyword evidence="10" id="KW-0653">Protein transport</keyword>
<gene>
    <name evidence="16" type="ORF">HERILL_LOCUS926</name>
</gene>
<keyword evidence="6" id="KW-0812">Transmembrane</keyword>
<evidence type="ECO:0000256" key="4">
    <source>
        <dbReference type="ARBA" id="ARBA00018980"/>
    </source>
</evidence>
<keyword evidence="12" id="KW-0472">Membrane</keyword>
<evidence type="ECO:0000256" key="5">
    <source>
        <dbReference type="ARBA" id="ARBA00022448"/>
    </source>
</evidence>
<protein>
    <recommendedName>
        <fullName evidence="4">Peroxisome assembly protein 12</fullName>
    </recommendedName>
    <alternativeName>
        <fullName evidence="14">Peroxin-12</fullName>
    </alternativeName>
</protein>
<evidence type="ECO:0000313" key="16">
    <source>
        <dbReference type="EMBL" id="CAD7077591.1"/>
    </source>
</evidence>
<dbReference type="GO" id="GO:0004842">
    <property type="term" value="F:ubiquitin-protein transferase activity"/>
    <property type="evidence" value="ECO:0007669"/>
    <property type="project" value="TreeGrafter"/>
</dbReference>
<evidence type="ECO:0000256" key="8">
    <source>
        <dbReference type="ARBA" id="ARBA00022771"/>
    </source>
</evidence>
<name>A0A7R8YPP0_HERIL</name>
<keyword evidence="17" id="KW-1185">Reference proteome</keyword>
<dbReference type="OrthoDB" id="107372at2759"/>
<dbReference type="GO" id="GO:0008270">
    <property type="term" value="F:zinc ion binding"/>
    <property type="evidence" value="ECO:0007669"/>
    <property type="project" value="UniProtKB-KW"/>
</dbReference>
<dbReference type="Gene3D" id="3.30.40.10">
    <property type="entry name" value="Zinc/RING finger domain, C3HC4 (zinc finger)"/>
    <property type="match status" value="1"/>
</dbReference>
<evidence type="ECO:0000256" key="10">
    <source>
        <dbReference type="ARBA" id="ARBA00022927"/>
    </source>
</evidence>
<evidence type="ECO:0000256" key="11">
    <source>
        <dbReference type="ARBA" id="ARBA00022989"/>
    </source>
</evidence>
<dbReference type="GO" id="GO:0016558">
    <property type="term" value="P:protein import into peroxisome matrix"/>
    <property type="evidence" value="ECO:0007669"/>
    <property type="project" value="InterPro"/>
</dbReference>
<dbReference type="InterPro" id="IPR006845">
    <property type="entry name" value="Pex_N"/>
</dbReference>
<reference evidence="16 17" key="1">
    <citation type="submission" date="2020-11" db="EMBL/GenBank/DDBJ databases">
        <authorList>
            <person name="Wallbank WR R."/>
            <person name="Pardo Diaz C."/>
            <person name="Kozak K."/>
            <person name="Martin S."/>
            <person name="Jiggins C."/>
            <person name="Moest M."/>
            <person name="Warren A I."/>
            <person name="Generalovic N T."/>
            <person name="Byers J.R.P. K."/>
            <person name="Montejo-Kovacevich G."/>
            <person name="Yen C E."/>
        </authorList>
    </citation>
    <scope>NUCLEOTIDE SEQUENCE [LARGE SCALE GENOMIC DNA]</scope>
</reference>
<dbReference type="AlphaFoldDB" id="A0A7R8YPP0"/>
<accession>A0A7R8YPP0</accession>
<keyword evidence="7" id="KW-0479">Metal-binding</keyword>
<evidence type="ECO:0000256" key="2">
    <source>
        <dbReference type="ARBA" id="ARBA00004906"/>
    </source>
</evidence>
<dbReference type="FunCoup" id="A0A7R8YPP0">
    <property type="interactions" value="1420"/>
</dbReference>
<proteinExistence type="inferred from homology"/>